<reference evidence="1" key="1">
    <citation type="submission" date="2022-07" db="EMBL/GenBank/DDBJ databases">
        <title>Genome Sequence of Phlebia brevispora.</title>
        <authorList>
            <person name="Buettner E."/>
        </authorList>
    </citation>
    <scope>NUCLEOTIDE SEQUENCE</scope>
    <source>
        <strain evidence="1">MPL23</strain>
    </source>
</reference>
<sequence length="87" mass="9642">MQVNRAGLKNPGNAGRQVARIQNKAQPVPTSTLSRTTAADAASIAGSHERIWLVPYELYMELQGMGRDVAEEDKGVQVYRETDRANW</sequence>
<keyword evidence="2" id="KW-1185">Reference proteome</keyword>
<evidence type="ECO:0000313" key="2">
    <source>
        <dbReference type="Proteomes" id="UP001148662"/>
    </source>
</evidence>
<comment type="caution">
    <text evidence="1">The sequence shown here is derived from an EMBL/GenBank/DDBJ whole genome shotgun (WGS) entry which is preliminary data.</text>
</comment>
<name>A0ACC1TEH8_9APHY</name>
<gene>
    <name evidence="1" type="ORF">NM688_g275</name>
</gene>
<accession>A0ACC1TEH8</accession>
<protein>
    <submittedName>
        <fullName evidence="1">Uncharacterized protein</fullName>
    </submittedName>
</protein>
<proteinExistence type="predicted"/>
<organism evidence="1 2">
    <name type="scientific">Phlebia brevispora</name>
    <dbReference type="NCBI Taxonomy" id="194682"/>
    <lineage>
        <taxon>Eukaryota</taxon>
        <taxon>Fungi</taxon>
        <taxon>Dikarya</taxon>
        <taxon>Basidiomycota</taxon>
        <taxon>Agaricomycotina</taxon>
        <taxon>Agaricomycetes</taxon>
        <taxon>Polyporales</taxon>
        <taxon>Meruliaceae</taxon>
        <taxon>Phlebia</taxon>
    </lineage>
</organism>
<evidence type="ECO:0000313" key="1">
    <source>
        <dbReference type="EMBL" id="KAJ3559537.1"/>
    </source>
</evidence>
<dbReference type="EMBL" id="JANHOG010000020">
    <property type="protein sequence ID" value="KAJ3559537.1"/>
    <property type="molecule type" value="Genomic_DNA"/>
</dbReference>
<dbReference type="Proteomes" id="UP001148662">
    <property type="component" value="Unassembled WGS sequence"/>
</dbReference>